<feature type="non-terminal residue" evidence="2">
    <location>
        <position position="138"/>
    </location>
</feature>
<feature type="region of interest" description="Disordered" evidence="1">
    <location>
        <begin position="1"/>
        <end position="138"/>
    </location>
</feature>
<dbReference type="AlphaFoldDB" id="K0SNF7"/>
<evidence type="ECO:0000313" key="3">
    <source>
        <dbReference type="Proteomes" id="UP000266841"/>
    </source>
</evidence>
<proteinExistence type="predicted"/>
<feature type="compositionally biased region" description="Pro residues" evidence="1">
    <location>
        <begin position="50"/>
        <end position="61"/>
    </location>
</feature>
<gene>
    <name evidence="2" type="ORF">THAOC_16898</name>
</gene>
<dbReference type="EMBL" id="AGNL01018841">
    <property type="protein sequence ID" value="EJK62486.1"/>
    <property type="molecule type" value="Genomic_DNA"/>
</dbReference>
<evidence type="ECO:0000256" key="1">
    <source>
        <dbReference type="SAM" id="MobiDB-lite"/>
    </source>
</evidence>
<protein>
    <submittedName>
        <fullName evidence="2">Uncharacterized protein</fullName>
    </submittedName>
</protein>
<comment type="caution">
    <text evidence="2">The sequence shown here is derived from an EMBL/GenBank/DDBJ whole genome shotgun (WGS) entry which is preliminary data.</text>
</comment>
<feature type="compositionally biased region" description="Acidic residues" evidence="1">
    <location>
        <begin position="85"/>
        <end position="94"/>
    </location>
</feature>
<reference evidence="2 3" key="1">
    <citation type="journal article" date="2012" name="Genome Biol.">
        <title>Genome and low-iron response of an oceanic diatom adapted to chronic iron limitation.</title>
        <authorList>
            <person name="Lommer M."/>
            <person name="Specht M."/>
            <person name="Roy A.S."/>
            <person name="Kraemer L."/>
            <person name="Andreson R."/>
            <person name="Gutowska M.A."/>
            <person name="Wolf J."/>
            <person name="Bergner S.V."/>
            <person name="Schilhabel M.B."/>
            <person name="Klostermeier U.C."/>
            <person name="Beiko R.G."/>
            <person name="Rosenstiel P."/>
            <person name="Hippler M."/>
            <person name="Laroche J."/>
        </authorList>
    </citation>
    <scope>NUCLEOTIDE SEQUENCE [LARGE SCALE GENOMIC DNA]</scope>
    <source>
        <strain evidence="2 3">CCMP1005</strain>
    </source>
</reference>
<evidence type="ECO:0000313" key="2">
    <source>
        <dbReference type="EMBL" id="EJK62486.1"/>
    </source>
</evidence>
<keyword evidence="3" id="KW-1185">Reference proteome</keyword>
<accession>K0SNF7</accession>
<organism evidence="2 3">
    <name type="scientific">Thalassiosira oceanica</name>
    <name type="common">Marine diatom</name>
    <dbReference type="NCBI Taxonomy" id="159749"/>
    <lineage>
        <taxon>Eukaryota</taxon>
        <taxon>Sar</taxon>
        <taxon>Stramenopiles</taxon>
        <taxon>Ochrophyta</taxon>
        <taxon>Bacillariophyta</taxon>
        <taxon>Coscinodiscophyceae</taxon>
        <taxon>Thalassiosirophycidae</taxon>
        <taxon>Thalassiosirales</taxon>
        <taxon>Thalassiosiraceae</taxon>
        <taxon>Thalassiosira</taxon>
    </lineage>
</organism>
<dbReference type="Proteomes" id="UP000266841">
    <property type="component" value="Unassembled WGS sequence"/>
</dbReference>
<name>K0SNF7_THAOC</name>
<sequence>MGATPTPNPDEEHSADVERATRNSLSDAGPGAFRIPGPDADDAADAADGPGPPPRQAPPPRYTADNLPPNIDIVAEATLVSDGQDNGEDDDESDESRSRDTFGLEWDDRPGLGGVAPDSALSVGGVSRITQPHVDPPN</sequence>
<feature type="compositionally biased region" description="Basic and acidic residues" evidence="1">
    <location>
        <begin position="10"/>
        <end position="21"/>
    </location>
</feature>
<feature type="compositionally biased region" description="Basic and acidic residues" evidence="1">
    <location>
        <begin position="95"/>
        <end position="110"/>
    </location>
</feature>